<proteinExistence type="predicted"/>
<keyword evidence="1" id="KW-0732">Signal</keyword>
<evidence type="ECO:0000313" key="2">
    <source>
        <dbReference type="EMBL" id="BDY13585.1"/>
    </source>
</evidence>
<sequence length="534" mass="61437">MNKRILKLLLVAFAVMATMSGCGGSGSEEAVVSTVPSTPIVSRSTPLEMIDDESFNALSEENKVYVAKKLYGTLFKGVDIGTLEEEISTGKFISNFHTRLYSKVAQPDADKILVDTSGPMDDELRRGDSIPAKEALIMREIDSRLYFTRLGDEYYGDWIAYTLNQTIMFSPAWEVESVYKFPELIASNFDRLRARINADVSIKDIVKEHMMSVENWSRFRSPEDNGREMLEIWLYDFNDNDVPLAARVLKNWRFLNHDGYSHTYSFIDGVGDEENNETVVILGHELRTGEDFFSMIVNHENFLYTVVNRLVGRFFPTFDESEKESITQKILASDPKTFKDVFDQILFSKTYLFESDRVKSLEETAFGLMHTAGYNAQYKTFVTTYQRALTAANQRSMTYKLGREDKVPVDTVSMAEYYKYIREYIVLNRDESANYSGDDGIDLGAISERYDASDMRSYLNGIFLDFLGREPTDREFTLLSEYFENKVTYQDKRLGDLNEPTSRAYIVMITLDYITRLSEFYQYRKITDTEGGVQ</sequence>
<dbReference type="Proteomes" id="UP001321445">
    <property type="component" value="Chromosome"/>
</dbReference>
<evidence type="ECO:0000313" key="3">
    <source>
        <dbReference type="Proteomes" id="UP001321445"/>
    </source>
</evidence>
<dbReference type="PROSITE" id="PS51257">
    <property type="entry name" value="PROKAR_LIPOPROTEIN"/>
    <property type="match status" value="1"/>
</dbReference>
<protein>
    <submittedName>
        <fullName evidence="2">Uncharacterized protein</fullName>
    </submittedName>
</protein>
<accession>A0ABM8FMS7</accession>
<keyword evidence="3" id="KW-1185">Reference proteome</keyword>
<feature type="signal peptide" evidence="1">
    <location>
        <begin position="1"/>
        <end position="23"/>
    </location>
</feature>
<dbReference type="EMBL" id="AP027370">
    <property type="protein sequence ID" value="BDY13585.1"/>
    <property type="molecule type" value="Genomic_DNA"/>
</dbReference>
<dbReference type="RefSeq" id="WP_286336534.1">
    <property type="nucleotide sequence ID" value="NZ_AP027370.1"/>
</dbReference>
<organism evidence="2 3">
    <name type="scientific">Hydrogenimonas cancrithermarum</name>
    <dbReference type="NCBI Taxonomy" id="2993563"/>
    <lineage>
        <taxon>Bacteria</taxon>
        <taxon>Pseudomonadati</taxon>
        <taxon>Campylobacterota</taxon>
        <taxon>Epsilonproteobacteria</taxon>
        <taxon>Campylobacterales</taxon>
        <taxon>Hydrogenimonadaceae</taxon>
        <taxon>Hydrogenimonas</taxon>
    </lineage>
</organism>
<name>A0ABM8FMS7_9BACT</name>
<reference evidence="2 3" key="1">
    <citation type="submission" date="2023-03" db="EMBL/GenBank/DDBJ databases">
        <title>Description of Hydrogenimonas sp. ISO32.</title>
        <authorList>
            <person name="Mino S."/>
            <person name="Fukazawa S."/>
            <person name="Sawabe T."/>
        </authorList>
    </citation>
    <scope>NUCLEOTIDE SEQUENCE [LARGE SCALE GENOMIC DNA]</scope>
    <source>
        <strain evidence="2 3">ISO32</strain>
    </source>
</reference>
<gene>
    <name evidence="2" type="ORF">HCR_18970</name>
</gene>
<evidence type="ECO:0000256" key="1">
    <source>
        <dbReference type="SAM" id="SignalP"/>
    </source>
</evidence>
<feature type="chain" id="PRO_5045586576" evidence="1">
    <location>
        <begin position="24"/>
        <end position="534"/>
    </location>
</feature>